<keyword evidence="3" id="KW-0804">Transcription</keyword>
<keyword evidence="2" id="KW-0238">DNA-binding</keyword>
<keyword evidence="5" id="KW-0255">Endonuclease</keyword>
<dbReference type="InterPro" id="IPR003615">
    <property type="entry name" value="HNH_nuc"/>
</dbReference>
<evidence type="ECO:0000259" key="4">
    <source>
        <dbReference type="PROSITE" id="PS51032"/>
    </source>
</evidence>
<dbReference type="InterPro" id="IPR036955">
    <property type="entry name" value="AP2/ERF_dom_sf"/>
</dbReference>
<comment type="caution">
    <text evidence="5">The sequence shown here is derived from an EMBL/GenBank/DDBJ whole genome shotgun (WGS) entry which is preliminary data.</text>
</comment>
<dbReference type="EMBL" id="QVXO01000065">
    <property type="protein sequence ID" value="RPJ88452.1"/>
    <property type="molecule type" value="Genomic_DNA"/>
</dbReference>
<dbReference type="InterPro" id="IPR044925">
    <property type="entry name" value="His-Me_finger_sf"/>
</dbReference>
<dbReference type="AlphaFoldDB" id="A0A424W562"/>
<proteinExistence type="predicted"/>
<sequence length="160" mass="18218">MPSYELVNSLLEYDQETGVFTWRVYRGGKAKAGLQAGYLRANGYLQIKVQGQFFEAHRLAWLLSTGSWPRQHIDHLDGDPSNNRIRNLRDVSRQINAQNQRRPRDRSTSGLLGVSRHYGKWQARIGLGGRNHYLGTFTSPEEAHAAYLVAKRKLHEGCAI</sequence>
<evidence type="ECO:0000256" key="2">
    <source>
        <dbReference type="ARBA" id="ARBA00023125"/>
    </source>
</evidence>
<dbReference type="OrthoDB" id="388551at2"/>
<keyword evidence="1" id="KW-0805">Transcription regulation</keyword>
<dbReference type="Proteomes" id="UP000285324">
    <property type="component" value="Unassembled WGS sequence"/>
</dbReference>
<keyword evidence="5" id="KW-0540">Nuclease</keyword>
<organism evidence="5 6">
    <name type="scientific">Alcaligenes xylosoxydans xylosoxydans</name>
    <name type="common">Achromobacter xylosoxidans</name>
    <dbReference type="NCBI Taxonomy" id="85698"/>
    <lineage>
        <taxon>Bacteria</taxon>
        <taxon>Pseudomonadati</taxon>
        <taxon>Pseudomonadota</taxon>
        <taxon>Betaproteobacteria</taxon>
        <taxon>Burkholderiales</taxon>
        <taxon>Alcaligenaceae</taxon>
        <taxon>Achromobacter</taxon>
    </lineage>
</organism>
<dbReference type="Pfam" id="PF13392">
    <property type="entry name" value="HNH_3"/>
    <property type="match status" value="1"/>
</dbReference>
<dbReference type="Gene3D" id="3.30.730.10">
    <property type="entry name" value="AP2/ERF domain"/>
    <property type="match status" value="1"/>
</dbReference>
<dbReference type="InterPro" id="IPR001471">
    <property type="entry name" value="AP2/ERF_dom"/>
</dbReference>
<dbReference type="SUPFAM" id="SSF54060">
    <property type="entry name" value="His-Me finger endonucleases"/>
    <property type="match status" value="1"/>
</dbReference>
<evidence type="ECO:0000256" key="1">
    <source>
        <dbReference type="ARBA" id="ARBA00023015"/>
    </source>
</evidence>
<protein>
    <submittedName>
        <fullName evidence="5">HNH endonuclease</fullName>
    </submittedName>
</protein>
<dbReference type="PROSITE" id="PS51032">
    <property type="entry name" value="AP2_ERF"/>
    <property type="match status" value="1"/>
</dbReference>
<accession>A0A424W562</accession>
<dbReference type="GO" id="GO:0004519">
    <property type="term" value="F:endonuclease activity"/>
    <property type="evidence" value="ECO:0007669"/>
    <property type="project" value="UniProtKB-KW"/>
</dbReference>
<feature type="domain" description="AP2/ERF" evidence="4">
    <location>
        <begin position="107"/>
        <end position="160"/>
    </location>
</feature>
<gene>
    <name evidence="5" type="ORF">DY367_27930</name>
</gene>
<evidence type="ECO:0000313" key="6">
    <source>
        <dbReference type="Proteomes" id="UP000285324"/>
    </source>
</evidence>
<dbReference type="GO" id="GO:0003677">
    <property type="term" value="F:DNA binding"/>
    <property type="evidence" value="ECO:0007669"/>
    <property type="project" value="UniProtKB-KW"/>
</dbReference>
<keyword evidence="5" id="KW-0378">Hydrolase</keyword>
<reference evidence="5 6" key="1">
    <citation type="submission" date="2018-08" db="EMBL/GenBank/DDBJ databases">
        <title>Achromobacter xylosoxidans Genome sequencing and assembly.</title>
        <authorList>
            <person name="Wang R."/>
            <person name="Rensing C."/>
            <person name="Li Y."/>
        </authorList>
    </citation>
    <scope>NUCLEOTIDE SEQUENCE [LARGE SCALE GENOMIC DNA]</scope>
    <source>
        <strain evidence="5 6">GD003A</strain>
    </source>
</reference>
<evidence type="ECO:0000313" key="5">
    <source>
        <dbReference type="EMBL" id="RPJ88452.1"/>
    </source>
</evidence>
<evidence type="ECO:0000256" key="3">
    <source>
        <dbReference type="ARBA" id="ARBA00023163"/>
    </source>
</evidence>
<name>A0A424W562_ALCXX</name>
<dbReference type="SUPFAM" id="SSF54171">
    <property type="entry name" value="DNA-binding domain"/>
    <property type="match status" value="1"/>
</dbReference>
<dbReference type="InterPro" id="IPR016177">
    <property type="entry name" value="DNA-bd_dom_sf"/>
</dbReference>
<dbReference type="GO" id="GO:0003700">
    <property type="term" value="F:DNA-binding transcription factor activity"/>
    <property type="evidence" value="ECO:0007669"/>
    <property type="project" value="InterPro"/>
</dbReference>
<dbReference type="Gene3D" id="3.90.75.20">
    <property type="match status" value="1"/>
</dbReference>